<sequence>MLTLIMVSIVSGASYDGILTINVADEQTGKPLAVRMELRNSRGKPVRVRPEGAVVLDDYLVFDGSITLELKKGNYEFFVEAGPEFETRKGHFTIDRHAEDSTDLKLARRVNMQNEGWWAADLDVSQEFENMPLLMRAAGLDYIPVTVSANNHGKCSEMKLRGNEPLSSLSPPLFGPWATLDNRRGGGLILIAEETPYPVCAADADEPSLEVLRSASEQGDQIIALSPFAWDLPLWIATGKLDAIQLIHRHALVDKVIDNEEGGYRRDKKFYPGAMGNGRWSEAIYHHLLNCGLQIPPVAGSGSGINGNPVGTNRVYAWCEREFSREAWFDALRAGQVMVTNGPLLRTNVEGHPPGHVFSLGAGESHDFQISLSLTFYEKAAVEYLEILKDGHVVHQIRLRDLAQNQGRLPLLTFNSSGWFAVRAMTSNTKNYQFATTGPYYVQSEYQPRVSRRSVQFFLDWLDVAEREFAGDQAATNEIKAARPFWLVLLEKANTE</sequence>
<reference evidence="1 2" key="1">
    <citation type="submission" date="2019-02" db="EMBL/GenBank/DDBJ databases">
        <title>Deep-cultivation of Planctomycetes and their phenomic and genomic characterization uncovers novel biology.</title>
        <authorList>
            <person name="Wiegand S."/>
            <person name="Jogler M."/>
            <person name="Boedeker C."/>
            <person name="Pinto D."/>
            <person name="Vollmers J."/>
            <person name="Rivas-Marin E."/>
            <person name="Kohn T."/>
            <person name="Peeters S.H."/>
            <person name="Heuer A."/>
            <person name="Rast P."/>
            <person name="Oberbeckmann S."/>
            <person name="Bunk B."/>
            <person name="Jeske O."/>
            <person name="Meyerdierks A."/>
            <person name="Storesund J.E."/>
            <person name="Kallscheuer N."/>
            <person name="Luecker S."/>
            <person name="Lage O.M."/>
            <person name="Pohl T."/>
            <person name="Merkel B.J."/>
            <person name="Hornburger P."/>
            <person name="Mueller R.-W."/>
            <person name="Bruemmer F."/>
            <person name="Labrenz M."/>
            <person name="Spormann A.M."/>
            <person name="Op Den Camp H."/>
            <person name="Overmann J."/>
            <person name="Amann R."/>
            <person name="Jetten M.S.M."/>
            <person name="Mascher T."/>
            <person name="Medema M.H."/>
            <person name="Devos D.P."/>
            <person name="Kaster A.-K."/>
            <person name="Ovreas L."/>
            <person name="Rohde M."/>
            <person name="Galperin M.Y."/>
            <person name="Jogler C."/>
        </authorList>
    </citation>
    <scope>NUCLEOTIDE SEQUENCE [LARGE SCALE GENOMIC DNA]</scope>
    <source>
        <strain evidence="1 2">Pla144</strain>
    </source>
</reference>
<evidence type="ECO:0000313" key="2">
    <source>
        <dbReference type="Proteomes" id="UP000318437"/>
    </source>
</evidence>
<name>A0A5C6D0Y0_9BACT</name>
<proteinExistence type="predicted"/>
<accession>A0A5C6D0Y0</accession>
<dbReference type="EMBL" id="SJPS01000002">
    <property type="protein sequence ID" value="TWU28539.1"/>
    <property type="molecule type" value="Genomic_DNA"/>
</dbReference>
<dbReference type="Proteomes" id="UP000318437">
    <property type="component" value="Unassembled WGS sequence"/>
</dbReference>
<evidence type="ECO:0000313" key="1">
    <source>
        <dbReference type="EMBL" id="TWU28539.1"/>
    </source>
</evidence>
<comment type="caution">
    <text evidence="1">The sequence shown here is derived from an EMBL/GenBank/DDBJ whole genome shotgun (WGS) entry which is preliminary data.</text>
</comment>
<dbReference type="AlphaFoldDB" id="A0A5C6D0Y0"/>
<organism evidence="1 2">
    <name type="scientific">Bythopirellula polymerisocia</name>
    <dbReference type="NCBI Taxonomy" id="2528003"/>
    <lineage>
        <taxon>Bacteria</taxon>
        <taxon>Pseudomonadati</taxon>
        <taxon>Planctomycetota</taxon>
        <taxon>Planctomycetia</taxon>
        <taxon>Pirellulales</taxon>
        <taxon>Lacipirellulaceae</taxon>
        <taxon>Bythopirellula</taxon>
    </lineage>
</organism>
<keyword evidence="2" id="KW-1185">Reference proteome</keyword>
<protein>
    <submittedName>
        <fullName evidence="1">Uncharacterized protein</fullName>
    </submittedName>
</protein>
<dbReference type="NCBIfam" id="NF038032">
    <property type="entry name" value="CehA_McbA_metalo"/>
    <property type="match status" value="1"/>
</dbReference>
<gene>
    <name evidence="1" type="ORF">Pla144_18290</name>
</gene>